<dbReference type="Proteomes" id="UP000277921">
    <property type="component" value="Unassembled WGS sequence"/>
</dbReference>
<dbReference type="EMBL" id="QTQV01000012">
    <property type="protein sequence ID" value="RQT13111.1"/>
    <property type="molecule type" value="Genomic_DNA"/>
</dbReference>
<evidence type="ECO:0000313" key="2">
    <source>
        <dbReference type="Proteomes" id="UP000277921"/>
    </source>
</evidence>
<sequence length="67" mass="7458">MNLTFPVATRSDAETLVAIRIAAMRDSLDGALRGSDSNRFYARHGFVQADEAEWDIYYMRAPGSATM</sequence>
<evidence type="ECO:0008006" key="3">
    <source>
        <dbReference type="Google" id="ProtNLM"/>
    </source>
</evidence>
<reference evidence="1 2" key="1">
    <citation type="submission" date="2018-08" db="EMBL/GenBank/DDBJ databases">
        <title>Comparative analysis of Burkholderia isolates from Puerto Rico.</title>
        <authorList>
            <person name="Hall C."/>
            <person name="Sahl J."/>
            <person name="Wagner D."/>
        </authorList>
    </citation>
    <scope>NUCLEOTIDE SEQUENCE [LARGE SCALE GENOMIC DNA]</scope>
    <source>
        <strain evidence="1 2">Bp9025</strain>
    </source>
</reference>
<dbReference type="RefSeq" id="WP_124581099.1">
    <property type="nucleotide sequence ID" value="NZ_QTQV01000012.1"/>
</dbReference>
<protein>
    <recommendedName>
        <fullName evidence="3">GNAT family N-acetyltransferase</fullName>
    </recommendedName>
</protein>
<organism evidence="1 2">
    <name type="scientific">Burkholderia contaminans</name>
    <dbReference type="NCBI Taxonomy" id="488447"/>
    <lineage>
        <taxon>Bacteria</taxon>
        <taxon>Pseudomonadati</taxon>
        <taxon>Pseudomonadota</taxon>
        <taxon>Betaproteobacteria</taxon>
        <taxon>Burkholderiales</taxon>
        <taxon>Burkholderiaceae</taxon>
        <taxon>Burkholderia</taxon>
        <taxon>Burkholderia cepacia complex</taxon>
    </lineage>
</organism>
<dbReference type="AlphaFoldDB" id="A0A3N8PNA6"/>
<gene>
    <name evidence="1" type="ORF">DF051_20830</name>
</gene>
<proteinExistence type="predicted"/>
<comment type="caution">
    <text evidence="1">The sequence shown here is derived from an EMBL/GenBank/DDBJ whole genome shotgun (WGS) entry which is preliminary data.</text>
</comment>
<name>A0A3N8PNA6_9BURK</name>
<evidence type="ECO:0000313" key="1">
    <source>
        <dbReference type="EMBL" id="RQT13111.1"/>
    </source>
</evidence>
<accession>A0A3N8PNA6</accession>